<proteinExistence type="predicted"/>
<dbReference type="NCBIfam" id="TIGR00821">
    <property type="entry name" value="EII-GUT"/>
    <property type="match status" value="1"/>
</dbReference>
<dbReference type="PANTHER" id="PTHR40399:SF1">
    <property type="entry name" value="PTS SYSTEM GLUCITOL_SORBITOL-SPECIFIC EIIC COMPONENT"/>
    <property type="match status" value="1"/>
</dbReference>
<dbReference type="Pfam" id="PF03608">
    <property type="entry name" value="EII-GUT"/>
    <property type="match status" value="1"/>
</dbReference>
<feature type="transmembrane region" description="Helical" evidence="1">
    <location>
        <begin position="142"/>
        <end position="168"/>
    </location>
</feature>
<feature type="transmembrane region" description="Helical" evidence="1">
    <location>
        <begin position="22"/>
        <end position="47"/>
    </location>
</feature>
<dbReference type="PROSITE" id="PS51107">
    <property type="entry name" value="PTS_EIIC_TYPE_5"/>
    <property type="match status" value="1"/>
</dbReference>
<dbReference type="PANTHER" id="PTHR40399">
    <property type="entry name" value="PTS SYSTEM GLUCITOL/SORBITOL-SPECIFIC EIIC COMPONENT"/>
    <property type="match status" value="1"/>
</dbReference>
<feature type="transmembrane region" description="Helical" evidence="1">
    <location>
        <begin position="68"/>
        <end position="90"/>
    </location>
</feature>
<keyword evidence="1" id="KW-0812">Transmembrane</keyword>
<dbReference type="GeneID" id="49395548"/>
<accession>A0A837R6W6</accession>
<evidence type="ECO:0000313" key="3">
    <source>
        <dbReference type="Proteomes" id="UP000051020"/>
    </source>
</evidence>
<evidence type="ECO:0000313" key="2">
    <source>
        <dbReference type="EMBL" id="KRK23221.1"/>
    </source>
</evidence>
<dbReference type="Proteomes" id="UP000051020">
    <property type="component" value="Unassembled WGS sequence"/>
</dbReference>
<name>A0A837R6W6_LACPE</name>
<dbReference type="InterPro" id="IPR004699">
    <property type="entry name" value="PTS_IID_sorb"/>
</dbReference>
<dbReference type="PIRSF" id="PIRSF038321">
    <property type="entry name" value="PTS_glc_srb_IIC"/>
    <property type="match status" value="1"/>
</dbReference>
<reference evidence="2 3" key="1">
    <citation type="journal article" date="2015" name="Genome Announc.">
        <title>Expanding the biotechnology potential of lactobacilli through comparative genomics of 213 strains and associated genera.</title>
        <authorList>
            <person name="Sun Z."/>
            <person name="Harris H.M."/>
            <person name="McCann A."/>
            <person name="Guo C."/>
            <person name="Argimon S."/>
            <person name="Zhang W."/>
            <person name="Yang X."/>
            <person name="Jeffery I.B."/>
            <person name="Cooney J.C."/>
            <person name="Kagawa T.F."/>
            <person name="Liu W."/>
            <person name="Song Y."/>
            <person name="Salvetti E."/>
            <person name="Wrobel A."/>
            <person name="Rasinkangas P."/>
            <person name="Parkhill J."/>
            <person name="Rea M.C."/>
            <person name="O'Sullivan O."/>
            <person name="Ritari J."/>
            <person name="Douillard F.P."/>
            <person name="Paul Ross R."/>
            <person name="Yang R."/>
            <person name="Briner A.E."/>
            <person name="Felis G.E."/>
            <person name="de Vos W.M."/>
            <person name="Barrangou R."/>
            <person name="Klaenhammer T.R."/>
            <person name="Caufield P.W."/>
            <person name="Cui Y."/>
            <person name="Zhang H."/>
            <person name="O'Toole P.W."/>
        </authorList>
    </citation>
    <scope>NUCLEOTIDE SEQUENCE [LARGE SCALE GENOMIC DNA]</scope>
    <source>
        <strain evidence="2 3">DSM 20314</strain>
    </source>
</reference>
<organism evidence="2 3">
    <name type="scientific">Lactiplantibacillus pentosus DSM 20314</name>
    <dbReference type="NCBI Taxonomy" id="1423791"/>
    <lineage>
        <taxon>Bacteria</taxon>
        <taxon>Bacillati</taxon>
        <taxon>Bacillota</taxon>
        <taxon>Bacilli</taxon>
        <taxon>Lactobacillales</taxon>
        <taxon>Lactobacillaceae</taxon>
        <taxon>Lactiplantibacillus</taxon>
    </lineage>
</organism>
<dbReference type="EMBL" id="AZCU01000017">
    <property type="protein sequence ID" value="KRK23221.1"/>
    <property type="molecule type" value="Genomic_DNA"/>
</dbReference>
<evidence type="ECO:0000256" key="1">
    <source>
        <dbReference type="SAM" id="Phobius"/>
    </source>
</evidence>
<dbReference type="GO" id="GO:0016020">
    <property type="term" value="C:membrane"/>
    <property type="evidence" value="ECO:0007669"/>
    <property type="project" value="InterPro"/>
</dbReference>
<dbReference type="GO" id="GO:0009401">
    <property type="term" value="P:phosphoenolpyruvate-dependent sugar phosphotransferase system"/>
    <property type="evidence" value="ECO:0007669"/>
    <property type="project" value="InterPro"/>
</dbReference>
<dbReference type="RefSeq" id="WP_050338115.1">
    <property type="nucleotide sequence ID" value="NZ_AZCU01000017.1"/>
</dbReference>
<gene>
    <name evidence="2" type="ORF">FD24_GL001156</name>
</gene>
<keyword evidence="1" id="KW-0472">Membrane</keyword>
<keyword evidence="1" id="KW-1133">Transmembrane helix</keyword>
<sequence>MKIITDFASGFMGLFQTGGKTFISWMSSIVPVVLLLLVLMNTIIAFLGEDRMNKLAMASAKNPVTRYMILPFLAAFMLGNPMAFTMGRFLPEFYKPSFYASQAQFCHTSNGVFPHINPGELFIWLGIAQGVQKLGLNTMDLAIRYLLVGLVMNFIGGWITDFTTAYVCRTSGVKLSKQVDVSLASDNI</sequence>
<protein>
    <submittedName>
        <fullName evidence="2">Sorbitol pts, eiic</fullName>
    </submittedName>
</protein>
<comment type="caution">
    <text evidence="2">The sequence shown here is derived from an EMBL/GenBank/DDBJ whole genome shotgun (WGS) entry which is preliminary data.</text>
</comment>
<dbReference type="AlphaFoldDB" id="A0A837R6W6"/>